<dbReference type="Pfam" id="PF05239">
    <property type="entry name" value="PRC"/>
    <property type="match status" value="1"/>
</dbReference>
<dbReference type="InterPro" id="IPR011033">
    <property type="entry name" value="PRC_barrel-like_sf"/>
</dbReference>
<organism evidence="2 3">
    <name type="scientific">Candidatus Bilamarchaeum dharawalense</name>
    <dbReference type="NCBI Taxonomy" id="2885759"/>
    <lineage>
        <taxon>Archaea</taxon>
        <taxon>Candidatus Micrarchaeota</taxon>
        <taxon>Candidatus Micrarchaeia</taxon>
        <taxon>Candidatus Anstonellales</taxon>
        <taxon>Candidatus Bilamarchaeaceae</taxon>
        <taxon>Candidatus Bilamarchaeum</taxon>
    </lineage>
</organism>
<feature type="domain" description="PRC-barrel" evidence="1">
    <location>
        <begin position="7"/>
        <end position="79"/>
    </location>
</feature>
<evidence type="ECO:0000313" key="3">
    <source>
        <dbReference type="Proteomes" id="UP000789941"/>
    </source>
</evidence>
<name>A0A5E4LLL2_9ARCH</name>
<dbReference type="InterPro" id="IPR027275">
    <property type="entry name" value="PRC-brl_dom"/>
</dbReference>
<dbReference type="PANTHER" id="PTHR38137:SF2">
    <property type="entry name" value="PRC-BARREL DOMAIN-CONTAINING PROTEIN"/>
    <property type="match status" value="1"/>
</dbReference>
<dbReference type="SUPFAM" id="SSF50346">
    <property type="entry name" value="PRC-barrel domain"/>
    <property type="match status" value="1"/>
</dbReference>
<sequence length="85" mass="9442">MAKYLIARQLSGKKLVTNEGDDFGRLVDIEVNEVSGKIEMLVVEPNPDSGLASKMKKEDGMVHIPYESVLAVGDFIIVEKRNMAY</sequence>
<reference evidence="2 3" key="1">
    <citation type="submission" date="2019-08" db="EMBL/GenBank/DDBJ databases">
        <authorList>
            <person name="Vazquez-Campos X."/>
        </authorList>
    </citation>
    <scope>NUCLEOTIDE SEQUENCE [LARGE SCALE GENOMIC DNA]</scope>
    <source>
        <strain evidence="2">LFW-283_2</strain>
    </source>
</reference>
<evidence type="ECO:0000259" key="1">
    <source>
        <dbReference type="Pfam" id="PF05239"/>
    </source>
</evidence>
<accession>A0A5E4LLL2</accession>
<gene>
    <name evidence="2" type="ORF">LFW2832_01296</name>
</gene>
<proteinExistence type="predicted"/>
<dbReference type="Proteomes" id="UP000789941">
    <property type="component" value="Unassembled WGS sequence"/>
</dbReference>
<protein>
    <submittedName>
        <fullName evidence="2">PRC-barrel domain protein</fullName>
    </submittedName>
</protein>
<dbReference type="Gene3D" id="2.30.30.240">
    <property type="entry name" value="PRC-barrel domain"/>
    <property type="match status" value="1"/>
</dbReference>
<dbReference type="PANTHER" id="PTHR38137">
    <property type="entry name" value="PRC-BARREL DOMAIN PROTEIN"/>
    <property type="match status" value="1"/>
</dbReference>
<evidence type="ECO:0000313" key="2">
    <source>
        <dbReference type="EMBL" id="VVC02895.1"/>
    </source>
</evidence>
<dbReference type="AlphaFoldDB" id="A0A5E4LLL2"/>
<comment type="caution">
    <text evidence="2">The sequence shown here is derived from an EMBL/GenBank/DDBJ whole genome shotgun (WGS) entry which is preliminary data.</text>
</comment>
<dbReference type="EMBL" id="CABMJJ010000003">
    <property type="protein sequence ID" value="VVC02895.1"/>
    <property type="molecule type" value="Genomic_DNA"/>
</dbReference>